<gene>
    <name evidence="2" type="ORF">CYMTET_28993</name>
</gene>
<keyword evidence="3" id="KW-1185">Reference proteome</keyword>
<name>A0AAE0FLP7_9CHLO</name>
<dbReference type="Proteomes" id="UP001190700">
    <property type="component" value="Unassembled WGS sequence"/>
</dbReference>
<organism evidence="2 3">
    <name type="scientific">Cymbomonas tetramitiformis</name>
    <dbReference type="NCBI Taxonomy" id="36881"/>
    <lineage>
        <taxon>Eukaryota</taxon>
        <taxon>Viridiplantae</taxon>
        <taxon>Chlorophyta</taxon>
        <taxon>Pyramimonadophyceae</taxon>
        <taxon>Pyramimonadales</taxon>
        <taxon>Pyramimonadaceae</taxon>
        <taxon>Cymbomonas</taxon>
    </lineage>
</organism>
<comment type="caution">
    <text evidence="2">The sequence shown here is derived from an EMBL/GenBank/DDBJ whole genome shotgun (WGS) entry which is preliminary data.</text>
</comment>
<protein>
    <submittedName>
        <fullName evidence="2">Uncharacterized protein</fullName>
    </submittedName>
</protein>
<evidence type="ECO:0000256" key="1">
    <source>
        <dbReference type="SAM" id="MobiDB-lite"/>
    </source>
</evidence>
<dbReference type="EMBL" id="LGRX02016435">
    <property type="protein sequence ID" value="KAK3262136.1"/>
    <property type="molecule type" value="Genomic_DNA"/>
</dbReference>
<accession>A0AAE0FLP7</accession>
<evidence type="ECO:0000313" key="2">
    <source>
        <dbReference type="EMBL" id="KAK3262136.1"/>
    </source>
</evidence>
<feature type="compositionally biased region" description="Polar residues" evidence="1">
    <location>
        <begin position="1"/>
        <end position="19"/>
    </location>
</feature>
<feature type="region of interest" description="Disordered" evidence="1">
    <location>
        <begin position="1"/>
        <end position="45"/>
    </location>
</feature>
<proteinExistence type="predicted"/>
<reference evidence="2 3" key="1">
    <citation type="journal article" date="2015" name="Genome Biol. Evol.">
        <title>Comparative Genomics of a Bacterivorous Green Alga Reveals Evolutionary Causalities and Consequences of Phago-Mixotrophic Mode of Nutrition.</title>
        <authorList>
            <person name="Burns J.A."/>
            <person name="Paasch A."/>
            <person name="Narechania A."/>
            <person name="Kim E."/>
        </authorList>
    </citation>
    <scope>NUCLEOTIDE SEQUENCE [LARGE SCALE GENOMIC DNA]</scope>
    <source>
        <strain evidence="2 3">PLY_AMNH</strain>
    </source>
</reference>
<sequence>MQEGNGRSQIQRQPLNPTANAGGPVTRGPVAEGAAAGERPGISLREMHRARRARIHERGGRAEGQLSLLGRLAQRWGVDTTVRPSPWSIEEVIYDEVGDAARYDLLDGSGSEVDGSCALPLDELTGPGPVTERLAPCVGPWRRPSYSHMLLSSIGVLVGPTRACWPHAASVCGLSLVASAPPAGVGGICTSCRCGWRLHLLPV</sequence>
<dbReference type="AlphaFoldDB" id="A0AAE0FLP7"/>
<evidence type="ECO:0000313" key="3">
    <source>
        <dbReference type="Proteomes" id="UP001190700"/>
    </source>
</evidence>